<sequence>MPGALESVQFRPTRCFDFCCTNLSLRLLFLSLLNPIFTSWHRWRHNSFLAFSLFFGIIKRMYFLISIFTGLFIY</sequence>
<evidence type="ECO:0000313" key="3">
    <source>
        <dbReference type="Proteomes" id="UP000254937"/>
    </source>
</evidence>
<protein>
    <submittedName>
        <fullName evidence="2">Uncharacterized protein</fullName>
    </submittedName>
</protein>
<feature type="transmembrane region" description="Helical" evidence="1">
    <location>
        <begin position="49"/>
        <end position="73"/>
    </location>
</feature>
<accession>A0A370PDY9</accession>
<evidence type="ECO:0000313" key="2">
    <source>
        <dbReference type="EMBL" id="RDK40412.1"/>
    </source>
</evidence>
<dbReference type="EMBL" id="KZ851858">
    <property type="protein sequence ID" value="RDK40412.1"/>
    <property type="molecule type" value="Genomic_DNA"/>
</dbReference>
<keyword evidence="1" id="KW-0812">Transmembrane</keyword>
<keyword evidence="1" id="KW-1133">Transmembrane helix</keyword>
<dbReference type="Proteomes" id="UP000254937">
    <property type="component" value="Unassembled WGS sequence"/>
</dbReference>
<evidence type="ECO:0000256" key="1">
    <source>
        <dbReference type="SAM" id="Phobius"/>
    </source>
</evidence>
<name>A0A370PDY9_ASPPH</name>
<gene>
    <name evidence="2" type="ORF">M752DRAFT_43176</name>
</gene>
<proteinExistence type="predicted"/>
<dbReference type="AlphaFoldDB" id="A0A370PDY9"/>
<keyword evidence="3" id="KW-1185">Reference proteome</keyword>
<reference evidence="2 3" key="1">
    <citation type="submission" date="2018-07" db="EMBL/GenBank/DDBJ databases">
        <title>Section-level genome sequencing of Aspergillus section Nigri to investigate inter- and intra-species variation.</title>
        <authorList>
            <consortium name="DOE Joint Genome Institute"/>
            <person name="Vesth T.C."/>
            <person name="Nybo J.L."/>
            <person name="Theobald S."/>
            <person name="Frisvad J.C."/>
            <person name="Larsen T.O."/>
            <person name="Nielsen K.F."/>
            <person name="Hoof J.B."/>
            <person name="Brandl J."/>
            <person name="Salamov A."/>
            <person name="Riley R."/>
            <person name="Gladden J.M."/>
            <person name="Phatale P."/>
            <person name="Nielsen M.T."/>
            <person name="Lyhne E.K."/>
            <person name="Kogle M.E."/>
            <person name="Strasser K."/>
            <person name="McDonnell E."/>
            <person name="Barry K."/>
            <person name="Clum A."/>
            <person name="Chen C."/>
            <person name="Nolan M."/>
            <person name="Sandor L."/>
            <person name="Kuo A."/>
            <person name="Lipzen A."/>
            <person name="Hainaut M."/>
            <person name="Drula E."/>
            <person name="Tsang A."/>
            <person name="Magnuson J.K."/>
            <person name="Henrissat B."/>
            <person name="Wiebenga A."/>
            <person name="Simmons B.A."/>
            <person name="Makela M.R."/>
            <person name="De vries R.P."/>
            <person name="Grigoriev I.V."/>
            <person name="Mortensen U.H."/>
            <person name="Baker S.E."/>
            <person name="Andersen M.R."/>
        </authorList>
    </citation>
    <scope>NUCLEOTIDE SEQUENCE [LARGE SCALE GENOMIC DNA]</scope>
    <source>
        <strain evidence="2 3">ATCC 13157</strain>
    </source>
</reference>
<keyword evidence="1" id="KW-0472">Membrane</keyword>
<organism evidence="2 3">
    <name type="scientific">Aspergillus phoenicis ATCC 13157</name>
    <dbReference type="NCBI Taxonomy" id="1353007"/>
    <lineage>
        <taxon>Eukaryota</taxon>
        <taxon>Fungi</taxon>
        <taxon>Dikarya</taxon>
        <taxon>Ascomycota</taxon>
        <taxon>Pezizomycotina</taxon>
        <taxon>Eurotiomycetes</taxon>
        <taxon>Eurotiomycetidae</taxon>
        <taxon>Eurotiales</taxon>
        <taxon>Aspergillaceae</taxon>
        <taxon>Aspergillus</taxon>
    </lineage>
</organism>